<reference evidence="1 2" key="1">
    <citation type="journal article" date="2019" name="Genome Biol. Evol.">
        <title>Insights into the evolution of the New World diploid cottons (Gossypium, subgenus Houzingenia) based on genome sequencing.</title>
        <authorList>
            <person name="Grover C.E."/>
            <person name="Arick M.A. 2nd"/>
            <person name="Thrash A."/>
            <person name="Conover J.L."/>
            <person name="Sanders W.S."/>
            <person name="Peterson D.G."/>
            <person name="Frelichowski J.E."/>
            <person name="Scheffler J.A."/>
            <person name="Scheffler B.E."/>
            <person name="Wendel J.F."/>
        </authorList>
    </citation>
    <scope>NUCLEOTIDE SEQUENCE [LARGE SCALE GENOMIC DNA]</scope>
    <source>
        <strain evidence="1">4</strain>
        <tissue evidence="1">Leaf</tissue>
    </source>
</reference>
<dbReference type="InterPro" id="IPR036691">
    <property type="entry name" value="Endo/exonu/phosph_ase_sf"/>
</dbReference>
<comment type="caution">
    <text evidence="1">The sequence shown here is derived from an EMBL/GenBank/DDBJ whole genome shotgun (WGS) entry which is preliminary data.</text>
</comment>
<accession>A0A7J8ZIY6</accession>
<evidence type="ECO:0000313" key="2">
    <source>
        <dbReference type="Proteomes" id="UP000593574"/>
    </source>
</evidence>
<protein>
    <submittedName>
        <fullName evidence="1">Uncharacterized protein</fullName>
    </submittedName>
</protein>
<dbReference type="PANTHER" id="PTHR35218">
    <property type="entry name" value="RNASE H DOMAIN-CONTAINING PROTEIN"/>
    <property type="match status" value="1"/>
</dbReference>
<dbReference type="Proteomes" id="UP000593574">
    <property type="component" value="Unassembled WGS sequence"/>
</dbReference>
<organism evidence="1 2">
    <name type="scientific">Gossypium laxum</name>
    <dbReference type="NCBI Taxonomy" id="34288"/>
    <lineage>
        <taxon>Eukaryota</taxon>
        <taxon>Viridiplantae</taxon>
        <taxon>Streptophyta</taxon>
        <taxon>Embryophyta</taxon>
        <taxon>Tracheophyta</taxon>
        <taxon>Spermatophyta</taxon>
        <taxon>Magnoliopsida</taxon>
        <taxon>eudicotyledons</taxon>
        <taxon>Gunneridae</taxon>
        <taxon>Pentapetalae</taxon>
        <taxon>rosids</taxon>
        <taxon>malvids</taxon>
        <taxon>Malvales</taxon>
        <taxon>Malvaceae</taxon>
        <taxon>Malvoideae</taxon>
        <taxon>Gossypium</taxon>
    </lineage>
</organism>
<dbReference type="PANTHER" id="PTHR35218:SF9">
    <property type="entry name" value="ENDONUCLEASE_EXONUCLEASE_PHOSPHATASE DOMAIN-CONTAINING PROTEIN"/>
    <property type="match status" value="1"/>
</dbReference>
<dbReference type="SUPFAM" id="SSF56219">
    <property type="entry name" value="DNase I-like"/>
    <property type="match status" value="1"/>
</dbReference>
<keyword evidence="2" id="KW-1185">Reference proteome</keyword>
<name>A0A7J8ZIY6_9ROSI</name>
<evidence type="ECO:0000313" key="1">
    <source>
        <dbReference type="EMBL" id="MBA0711610.1"/>
    </source>
</evidence>
<dbReference type="EMBL" id="JABEZV010000005">
    <property type="protein sequence ID" value="MBA0711610.1"/>
    <property type="molecule type" value="Genomic_DNA"/>
</dbReference>
<gene>
    <name evidence="1" type="ORF">Golax_010772</name>
</gene>
<sequence length="237" mass="27129">MVSGFKADTIITKLGLERTHRVESVGFSSGIWLGWKEFIDEEVIRHHPQFILTRISYILQSQSIFVAFVYGSSNRQKRLLWKDLLLSIPLGHSPWLAIVDFNIILSVEEKKGGQLVGQRCPFLEILSIQIEYDLGFRGSPFTWHRGTLFEGLDRALYGDWIFEPETLKVEAVTFFQKLYSEAPGSMGNLPMNGFPQFENMDVDFLSRPISDEKIKNALFDMAPLKAPENDGHHALFF</sequence>
<proteinExistence type="predicted"/>
<dbReference type="AlphaFoldDB" id="A0A7J8ZIY6"/>